<evidence type="ECO:0000259" key="3">
    <source>
        <dbReference type="PROSITE" id="PS50160"/>
    </source>
</evidence>
<dbReference type="Proteomes" id="UP001649230">
    <property type="component" value="Chromosome"/>
</dbReference>
<dbReference type="Pfam" id="PF01068">
    <property type="entry name" value="DNA_ligase_A_M"/>
    <property type="match status" value="1"/>
</dbReference>
<sequence>MFISPMLVQSDSTGLELSQETFTSKQHVAELLLDGIRCIVSFTDHKLHIYTKDGRNITHRFPELHNCPFPEGTIVDGELIVKDSQGRADYEAVAARIQSNKSLLPATFCAFDLIHYKGIDVSALSLAKRKEMLKEAFEDTESFQKVPYKVGKAEELFEQARAENLEGIIIKSKRAKYLAGKKTRTWIKKINWTYTEVYITGYRNQDYGLLASIDHTDGYSVPVGLIDQGVTEAHKNWLKRIPKRFIRKEDRHFTYLSPSLHASIRSRGWTRNGKLRSLSSWNLSMQNKKDCDHLKEEER</sequence>
<feature type="domain" description="ATP-dependent DNA ligase family profile" evidence="3">
    <location>
        <begin position="99"/>
        <end position="188"/>
    </location>
</feature>
<evidence type="ECO:0000256" key="1">
    <source>
        <dbReference type="ARBA" id="ARBA00007572"/>
    </source>
</evidence>
<name>A0ABY3SRU1_9BACL</name>
<protein>
    <submittedName>
        <fullName evidence="4">DNA ligase</fullName>
    </submittedName>
</protein>
<keyword evidence="5" id="KW-1185">Reference proteome</keyword>
<reference evidence="4 5" key="1">
    <citation type="journal article" date="2024" name="Int. J. Syst. Evol. Microbiol.">
        <title>Paenibacillus hexagrammi sp. nov., a novel bacterium isolated from the gut content of Hexagrammos agrammus.</title>
        <authorList>
            <person name="Jung H.K."/>
            <person name="Kim D.G."/>
            <person name="Zin H."/>
            <person name="Park J."/>
            <person name="Jung H."/>
            <person name="Kim Y.O."/>
            <person name="Kong H.J."/>
            <person name="Kim J.W."/>
            <person name="Kim Y.S."/>
        </authorList>
    </citation>
    <scope>NUCLEOTIDE SEQUENCE [LARGE SCALE GENOMIC DNA]</scope>
    <source>
        <strain evidence="4 5">YPD9-1</strain>
    </source>
</reference>
<dbReference type="PANTHER" id="PTHR45674">
    <property type="entry name" value="DNA LIGASE 1/3 FAMILY MEMBER"/>
    <property type="match status" value="1"/>
</dbReference>
<evidence type="ECO:0000313" key="5">
    <source>
        <dbReference type="Proteomes" id="UP001649230"/>
    </source>
</evidence>
<keyword evidence="2 4" id="KW-0436">Ligase</keyword>
<gene>
    <name evidence="4" type="ORF">L0M14_12780</name>
</gene>
<dbReference type="GO" id="GO:0016874">
    <property type="term" value="F:ligase activity"/>
    <property type="evidence" value="ECO:0007669"/>
    <property type="project" value="UniProtKB-KW"/>
</dbReference>
<dbReference type="Gene3D" id="3.30.470.30">
    <property type="entry name" value="DNA ligase/mRNA capping enzyme"/>
    <property type="match status" value="1"/>
</dbReference>
<dbReference type="SUPFAM" id="SSF56091">
    <property type="entry name" value="DNA ligase/mRNA capping enzyme, catalytic domain"/>
    <property type="match status" value="1"/>
</dbReference>
<dbReference type="InterPro" id="IPR050191">
    <property type="entry name" value="ATP-dep_DNA_ligase"/>
</dbReference>
<evidence type="ECO:0000256" key="2">
    <source>
        <dbReference type="ARBA" id="ARBA00022598"/>
    </source>
</evidence>
<dbReference type="RefSeq" id="WP_235122428.1">
    <property type="nucleotide sequence ID" value="NZ_CP090978.1"/>
</dbReference>
<evidence type="ECO:0000313" key="4">
    <source>
        <dbReference type="EMBL" id="UJF35871.1"/>
    </source>
</evidence>
<dbReference type="InterPro" id="IPR012310">
    <property type="entry name" value="DNA_ligase_ATP-dep_cent"/>
</dbReference>
<dbReference type="EMBL" id="CP090978">
    <property type="protein sequence ID" value="UJF35871.1"/>
    <property type="molecule type" value="Genomic_DNA"/>
</dbReference>
<dbReference type="Gene3D" id="3.30.1490.70">
    <property type="match status" value="1"/>
</dbReference>
<organism evidence="4 5">
    <name type="scientific">Paenibacillus hexagrammi</name>
    <dbReference type="NCBI Taxonomy" id="2908839"/>
    <lineage>
        <taxon>Bacteria</taxon>
        <taxon>Bacillati</taxon>
        <taxon>Bacillota</taxon>
        <taxon>Bacilli</taxon>
        <taxon>Bacillales</taxon>
        <taxon>Paenibacillaceae</taxon>
        <taxon>Paenibacillus</taxon>
    </lineage>
</organism>
<dbReference type="PROSITE" id="PS50160">
    <property type="entry name" value="DNA_LIGASE_A3"/>
    <property type="match status" value="1"/>
</dbReference>
<comment type="similarity">
    <text evidence="1">Belongs to the ATP-dependent DNA ligase family.</text>
</comment>
<proteinExistence type="inferred from homology"/>
<accession>A0ABY3SRU1</accession>
<dbReference type="PANTHER" id="PTHR45674:SF4">
    <property type="entry name" value="DNA LIGASE 1"/>
    <property type="match status" value="1"/>
</dbReference>